<dbReference type="PROSITE" id="PS50968">
    <property type="entry name" value="BIOTINYL_LIPOYL"/>
    <property type="match status" value="1"/>
</dbReference>
<proteinExistence type="inferred from homology"/>
<evidence type="ECO:0000259" key="12">
    <source>
        <dbReference type="PROSITE" id="PS50968"/>
    </source>
</evidence>
<comment type="function">
    <text evidence="9">The glycine cleavage system catalyzes the degradation of glycine. The H protein (GCSH) shuttles the methylamine group of glycine from the P protein (GLDC) to the T protein (GCST). Has a pivotal role in the lipoylation of enzymes involved in cellular energetics such as the mitochondrial dihydrolipoyllysine-residue acetyltransferase component of pyruvate dehydrogenase complex (DLAT), and the mitochondrial dihydrolipoyllysine-residue succinyltransferase component of 2-oxoglutarate dehydrogenase complex (DLST).</text>
</comment>
<feature type="compositionally biased region" description="Pro residues" evidence="11">
    <location>
        <begin position="70"/>
        <end position="79"/>
    </location>
</feature>
<dbReference type="GO" id="GO:0005960">
    <property type="term" value="C:glycine cleavage complex"/>
    <property type="evidence" value="ECO:0007669"/>
    <property type="project" value="InterPro"/>
</dbReference>
<evidence type="ECO:0000256" key="1">
    <source>
        <dbReference type="ARBA" id="ARBA00001938"/>
    </source>
</evidence>
<comment type="caution">
    <text evidence="13">The sequence shown here is derived from an EMBL/GenBank/DDBJ whole genome shotgun (WGS) entry which is preliminary data.</text>
</comment>
<evidence type="ECO:0000256" key="11">
    <source>
        <dbReference type="SAM" id="MobiDB-lite"/>
    </source>
</evidence>
<dbReference type="GO" id="GO:0009249">
    <property type="term" value="P:protein lipoylation"/>
    <property type="evidence" value="ECO:0007669"/>
    <property type="project" value="TreeGrafter"/>
</dbReference>
<dbReference type="InterPro" id="IPR002930">
    <property type="entry name" value="GCV_H"/>
</dbReference>
<evidence type="ECO:0000256" key="3">
    <source>
        <dbReference type="ARBA" id="ARBA00009249"/>
    </source>
</evidence>
<keyword evidence="6" id="KW-0809">Transit peptide</keyword>
<dbReference type="GO" id="GO:0005739">
    <property type="term" value="C:mitochondrion"/>
    <property type="evidence" value="ECO:0007669"/>
    <property type="project" value="UniProtKB-SubCell"/>
</dbReference>
<evidence type="ECO:0000256" key="7">
    <source>
        <dbReference type="ARBA" id="ARBA00023128"/>
    </source>
</evidence>
<dbReference type="NCBIfam" id="NF002270">
    <property type="entry name" value="PRK01202.1"/>
    <property type="match status" value="1"/>
</dbReference>
<dbReference type="GO" id="GO:0019464">
    <property type="term" value="P:glycine decarboxylation via glycine cleavage system"/>
    <property type="evidence" value="ECO:0007669"/>
    <property type="project" value="InterPro"/>
</dbReference>
<dbReference type="InterPro" id="IPR017453">
    <property type="entry name" value="GCV_H_sub"/>
</dbReference>
<dbReference type="InterPro" id="IPR003016">
    <property type="entry name" value="2-oxoA_DH_lipoyl-BS"/>
</dbReference>
<dbReference type="PANTHER" id="PTHR11715:SF3">
    <property type="entry name" value="GLYCINE CLEAVAGE SYSTEM H PROTEIN-RELATED"/>
    <property type="match status" value="1"/>
</dbReference>
<evidence type="ECO:0000256" key="10">
    <source>
        <dbReference type="PIRSR" id="PIRSR617453-50"/>
    </source>
</evidence>
<organism evidence="13 14">
    <name type="scientific">Diceros bicornis minor</name>
    <name type="common">South-central black rhinoceros</name>
    <dbReference type="NCBI Taxonomy" id="77932"/>
    <lineage>
        <taxon>Eukaryota</taxon>
        <taxon>Metazoa</taxon>
        <taxon>Chordata</taxon>
        <taxon>Craniata</taxon>
        <taxon>Vertebrata</taxon>
        <taxon>Euteleostomi</taxon>
        <taxon>Mammalia</taxon>
        <taxon>Eutheria</taxon>
        <taxon>Laurasiatheria</taxon>
        <taxon>Perissodactyla</taxon>
        <taxon>Rhinocerotidae</taxon>
        <taxon>Diceros</taxon>
    </lineage>
</organism>
<evidence type="ECO:0000256" key="9">
    <source>
        <dbReference type="ARBA" id="ARBA00046240"/>
    </source>
</evidence>
<evidence type="ECO:0000256" key="8">
    <source>
        <dbReference type="ARBA" id="ARBA00033419"/>
    </source>
</evidence>
<dbReference type="NCBIfam" id="TIGR00527">
    <property type="entry name" value="gcvH"/>
    <property type="match status" value="1"/>
</dbReference>
<name>A0A7J7ET02_DICBM</name>
<dbReference type="Gene3D" id="2.40.50.100">
    <property type="match status" value="1"/>
</dbReference>
<dbReference type="AlphaFoldDB" id="A0A7J7ET02"/>
<keyword evidence="14" id="KW-1185">Reference proteome</keyword>
<dbReference type="CDD" id="cd06848">
    <property type="entry name" value="GCS_H"/>
    <property type="match status" value="1"/>
</dbReference>
<evidence type="ECO:0000313" key="14">
    <source>
        <dbReference type="Proteomes" id="UP000551758"/>
    </source>
</evidence>
<keyword evidence="7" id="KW-0496">Mitochondrion</keyword>
<evidence type="ECO:0000256" key="5">
    <source>
        <dbReference type="ARBA" id="ARBA00022823"/>
    </source>
</evidence>
<sequence>MALRAARSARAAACSLRAAWAPPLPCPPRLWGLRAGAVRTLRTGPALLSGKRGRARGASRAARGKGWAPRSPPRLPLPTVPGQARRPLRTPLLAGVPSCASLLPSLRRADDAQPLSCGLGARRGRGGGLGARPPCPRRFPRRRGTGQASPSAFVTFGYLARFDHVFEEKKLIKPGANLSNECRAELDFPPVDGLAMRLITYEQSLCSFQNLITPMRKFTDKHEWITTENGIGTVGISNFAQEALGDVVYCSLPEVGTKLNKQDEFGALESVKAASELYSPLSGEVTEINEALAENPGLVNKSCYEDGWLIKMTLSNPSELDELMSEEAYEKYIKSIEE</sequence>
<reference evidence="13 14" key="1">
    <citation type="journal article" date="2020" name="Mol. Biol. Evol.">
        <title>Interspecific Gene Flow and the Evolution of Specialization in Black and White Rhinoceros.</title>
        <authorList>
            <person name="Moodley Y."/>
            <person name="Westbury M.V."/>
            <person name="Russo I.M."/>
            <person name="Gopalakrishnan S."/>
            <person name="Rakotoarivelo A."/>
            <person name="Olsen R.A."/>
            <person name="Prost S."/>
            <person name="Tunstall T."/>
            <person name="Ryder O.A."/>
            <person name="Dalen L."/>
            <person name="Bruford M.W."/>
        </authorList>
    </citation>
    <scope>NUCLEOTIDE SEQUENCE [LARGE SCALE GENOMIC DNA]</scope>
    <source>
        <strain evidence="13">SBR-YM</strain>
        <tissue evidence="13">Skin</tissue>
    </source>
</reference>
<dbReference type="FunFam" id="2.40.50.100:FF:000045">
    <property type="entry name" value="Glycine cleavage system H protein"/>
    <property type="match status" value="1"/>
</dbReference>
<evidence type="ECO:0000313" key="13">
    <source>
        <dbReference type="EMBL" id="KAF5918576.1"/>
    </source>
</evidence>
<dbReference type="InterPro" id="IPR033753">
    <property type="entry name" value="GCV_H/Fam206"/>
</dbReference>
<comment type="similarity">
    <text evidence="3">Belongs to the GcvH family.</text>
</comment>
<dbReference type="PANTHER" id="PTHR11715">
    <property type="entry name" value="GLYCINE CLEAVAGE SYSTEM H PROTEIN"/>
    <property type="match status" value="1"/>
</dbReference>
<dbReference type="EMBL" id="JACDTQ010002428">
    <property type="protein sequence ID" value="KAF5918576.1"/>
    <property type="molecule type" value="Genomic_DNA"/>
</dbReference>
<dbReference type="Pfam" id="PF01597">
    <property type="entry name" value="GCV_H"/>
    <property type="match status" value="1"/>
</dbReference>
<feature type="domain" description="Lipoyl-binding" evidence="12">
    <location>
        <begin position="231"/>
        <end position="313"/>
    </location>
</feature>
<evidence type="ECO:0000256" key="2">
    <source>
        <dbReference type="ARBA" id="ARBA00004173"/>
    </source>
</evidence>
<feature type="modified residue" description="N6-lipoyllysine" evidence="10">
    <location>
        <position position="272"/>
    </location>
</feature>
<accession>A0A7J7ET02</accession>
<keyword evidence="5 10" id="KW-0450">Lipoyl</keyword>
<dbReference type="SUPFAM" id="SSF51230">
    <property type="entry name" value="Single hybrid motif"/>
    <property type="match status" value="1"/>
</dbReference>
<dbReference type="HAMAP" id="MF_00272">
    <property type="entry name" value="GcvH"/>
    <property type="match status" value="1"/>
</dbReference>
<evidence type="ECO:0000256" key="4">
    <source>
        <dbReference type="ARBA" id="ARBA00018130"/>
    </source>
</evidence>
<feature type="region of interest" description="Disordered" evidence="11">
    <location>
        <begin position="48"/>
        <end position="85"/>
    </location>
</feature>
<comment type="subcellular location">
    <subcellularLocation>
        <location evidence="2">Mitochondrion</location>
    </subcellularLocation>
</comment>
<dbReference type="Proteomes" id="UP000551758">
    <property type="component" value="Unassembled WGS sequence"/>
</dbReference>
<gene>
    <name evidence="13" type="ORF">HPG69_005011</name>
</gene>
<protein>
    <recommendedName>
        <fullName evidence="4">Glycine cleavage system H protein, mitochondrial</fullName>
    </recommendedName>
    <alternativeName>
        <fullName evidence="8">Lipoic acid-containing protein</fullName>
    </alternativeName>
</protein>
<comment type="cofactor">
    <cofactor evidence="1">
        <name>(R)-lipoate</name>
        <dbReference type="ChEBI" id="CHEBI:83088"/>
    </cofactor>
</comment>
<feature type="region of interest" description="Disordered" evidence="11">
    <location>
        <begin position="128"/>
        <end position="147"/>
    </location>
</feature>
<dbReference type="InterPro" id="IPR000089">
    <property type="entry name" value="Biotin_lipoyl"/>
</dbReference>
<evidence type="ECO:0000256" key="6">
    <source>
        <dbReference type="ARBA" id="ARBA00022946"/>
    </source>
</evidence>
<dbReference type="PROSITE" id="PS00189">
    <property type="entry name" value="LIPOYL"/>
    <property type="match status" value="1"/>
</dbReference>
<dbReference type="InterPro" id="IPR011053">
    <property type="entry name" value="Single_hybrid_motif"/>
</dbReference>